<evidence type="ECO:0000256" key="6">
    <source>
        <dbReference type="SAM" id="MobiDB-lite"/>
    </source>
</evidence>
<feature type="compositionally biased region" description="Basic and acidic residues" evidence="6">
    <location>
        <begin position="219"/>
        <end position="244"/>
    </location>
</feature>
<evidence type="ECO:0000256" key="1">
    <source>
        <dbReference type="ARBA" id="ARBA00004141"/>
    </source>
</evidence>
<dbReference type="GO" id="GO:0005886">
    <property type="term" value="C:plasma membrane"/>
    <property type="evidence" value="ECO:0007669"/>
    <property type="project" value="TreeGrafter"/>
</dbReference>
<name>A0A2B7Y732_POLH7</name>
<feature type="compositionally biased region" description="Polar residues" evidence="6">
    <location>
        <begin position="36"/>
        <end position="64"/>
    </location>
</feature>
<evidence type="ECO:0000313" key="8">
    <source>
        <dbReference type="EMBL" id="PGH16899.1"/>
    </source>
</evidence>
<evidence type="ECO:0000256" key="5">
    <source>
        <dbReference type="ARBA" id="ARBA00023136"/>
    </source>
</evidence>
<feature type="region of interest" description="Disordered" evidence="6">
    <location>
        <begin position="28"/>
        <end position="64"/>
    </location>
</feature>
<evidence type="ECO:0000256" key="2">
    <source>
        <dbReference type="ARBA" id="ARBA00007168"/>
    </source>
</evidence>
<comment type="subcellular location">
    <subcellularLocation>
        <location evidence="1">Membrane</location>
        <topology evidence="1">Multi-pass membrane protein</topology>
    </subcellularLocation>
</comment>
<feature type="region of interest" description="Disordered" evidence="6">
    <location>
        <begin position="136"/>
        <end position="310"/>
    </location>
</feature>
<reference evidence="8 9" key="1">
    <citation type="submission" date="2017-10" db="EMBL/GenBank/DDBJ databases">
        <title>Comparative genomics in systemic dimorphic fungi from Ajellomycetaceae.</title>
        <authorList>
            <person name="Munoz J.F."/>
            <person name="Mcewen J.G."/>
            <person name="Clay O.K."/>
            <person name="Cuomo C.A."/>
        </authorList>
    </citation>
    <scope>NUCLEOTIDE SEQUENCE [LARGE SCALE GENOMIC DNA]</scope>
    <source>
        <strain evidence="8 9">UAMH7299</strain>
    </source>
</reference>
<dbReference type="Proteomes" id="UP000224634">
    <property type="component" value="Unassembled WGS sequence"/>
</dbReference>
<dbReference type="AlphaFoldDB" id="A0A2B7Y732"/>
<dbReference type="EMBL" id="PDNA01000070">
    <property type="protein sequence ID" value="PGH16899.1"/>
    <property type="molecule type" value="Genomic_DNA"/>
</dbReference>
<feature type="compositionally biased region" description="Polar residues" evidence="6">
    <location>
        <begin position="153"/>
        <end position="166"/>
    </location>
</feature>
<feature type="transmembrane region" description="Helical" evidence="7">
    <location>
        <begin position="515"/>
        <end position="534"/>
    </location>
</feature>
<accession>A0A2B7Y732</accession>
<dbReference type="OrthoDB" id="420519at2759"/>
<gene>
    <name evidence="8" type="ORF">AJ80_05043</name>
</gene>
<evidence type="ECO:0000313" key="9">
    <source>
        <dbReference type="Proteomes" id="UP000224634"/>
    </source>
</evidence>
<feature type="transmembrane region" description="Helical" evidence="7">
    <location>
        <begin position="321"/>
        <end position="343"/>
    </location>
</feature>
<dbReference type="Pfam" id="PF04515">
    <property type="entry name" value="Choline_transpo"/>
    <property type="match status" value="1"/>
</dbReference>
<feature type="transmembrane region" description="Helical" evidence="7">
    <location>
        <begin position="487"/>
        <end position="503"/>
    </location>
</feature>
<evidence type="ECO:0000256" key="4">
    <source>
        <dbReference type="ARBA" id="ARBA00022989"/>
    </source>
</evidence>
<comment type="caution">
    <text evidence="8">The sequence shown here is derived from an EMBL/GenBank/DDBJ whole genome shotgun (WGS) entry which is preliminary data.</text>
</comment>
<dbReference type="PANTHER" id="PTHR12385">
    <property type="entry name" value="CHOLINE TRANSPORTER-LIKE (SLC FAMILY 44)"/>
    <property type="match status" value="1"/>
</dbReference>
<feature type="transmembrane region" description="Helical" evidence="7">
    <location>
        <begin position="433"/>
        <end position="450"/>
    </location>
</feature>
<feature type="transmembrane region" description="Helical" evidence="7">
    <location>
        <begin position="581"/>
        <end position="602"/>
    </location>
</feature>
<feature type="transmembrane region" description="Helical" evidence="7">
    <location>
        <begin position="363"/>
        <end position="385"/>
    </location>
</feature>
<evidence type="ECO:0000256" key="3">
    <source>
        <dbReference type="ARBA" id="ARBA00022692"/>
    </source>
</evidence>
<evidence type="ECO:0000256" key="7">
    <source>
        <dbReference type="SAM" id="Phobius"/>
    </source>
</evidence>
<feature type="compositionally biased region" description="Acidic residues" evidence="6">
    <location>
        <begin position="199"/>
        <end position="215"/>
    </location>
</feature>
<sequence length="801" mass="87786">MIIITITITTANSPPDASRFLAQSQSRINFAPDPPNNHQNGPSRQKRYNNNTNQPTGSTARSPFSRSSYMQRAIGNPYQPASSHISHFPFASRTSTHHAPLFHSATDEFREEDDEQEHEREVEDFYALQRSRRHFGASHLEESSEIEEDDANGNGSSAHNDETPSASHRLGRVPGIKSSWRGKGKANNPHLALNGEPISENEEADDQESNSDDDSNGSGKDRMVDVGLEDTLKTDMVDVQRDEEPPPDFDESPPPVQFRYQPHAASGDDFQASGSSFFPQETDRQALLNNKDPRPSSPSSNASAPASVTYPDPEPPHHDAFWGNLFLISLAALLATSFLVYLHTTAPTKLPVLGDTIYSTLHASFFLLATYTLVAIIVSLLWLALLRSYVRLLVYAMLIAVPVILYSFSLYPFISSFKGPWHGSTIQDKVMRWASLVPAIIATVWLYSAAKGRHSMGKAINILEFSCRILSANPALLFLGFAVQALIATWTWLWILMFTRVFLNGHTSTAKKNLFIIDVGSWWLGAYFVLVYLWSLGVIAGIQRTTTAATVSQWYFHRLAVPAPSSRQIVQAALHHSVTTLFGTICLSTCIALLIRLPLIILPRRLASLVSMAAYSLVPTPIAALTNPLALTYGAVHSLPLTVSARALGQFSFLIPSNAATAIHPRYFSAYDRNESSRSLVAYRLSKLILHAMRFVMSLALSFGSWVSTSRSLKLANNSADSSTARGSLYAYVVGLIAGAIGWGVLGAMEGVLAGVVDAAVVCWASEVGTSRKEATYCREAGWLFGQGGDERSNQHGLNNV</sequence>
<dbReference type="InterPro" id="IPR007603">
    <property type="entry name" value="Choline_transptr-like"/>
</dbReference>
<evidence type="ECO:0008006" key="10">
    <source>
        <dbReference type="Google" id="ProtNLM"/>
    </source>
</evidence>
<keyword evidence="5 7" id="KW-0472">Membrane</keyword>
<proteinExistence type="inferred from homology"/>
<protein>
    <recommendedName>
        <fullName evidence="10">Ctl transporter</fullName>
    </recommendedName>
</protein>
<keyword evidence="3 7" id="KW-0812">Transmembrane</keyword>
<keyword evidence="9" id="KW-1185">Reference proteome</keyword>
<dbReference type="GO" id="GO:0022857">
    <property type="term" value="F:transmembrane transporter activity"/>
    <property type="evidence" value="ECO:0007669"/>
    <property type="project" value="InterPro"/>
</dbReference>
<organism evidence="8 9">
    <name type="scientific">Polytolypa hystricis (strain UAMH7299)</name>
    <dbReference type="NCBI Taxonomy" id="1447883"/>
    <lineage>
        <taxon>Eukaryota</taxon>
        <taxon>Fungi</taxon>
        <taxon>Dikarya</taxon>
        <taxon>Ascomycota</taxon>
        <taxon>Pezizomycotina</taxon>
        <taxon>Eurotiomycetes</taxon>
        <taxon>Eurotiomycetidae</taxon>
        <taxon>Onygenales</taxon>
        <taxon>Onygenales incertae sedis</taxon>
        <taxon>Polytolypa</taxon>
    </lineage>
</organism>
<feature type="compositionally biased region" description="Low complexity" evidence="6">
    <location>
        <begin position="297"/>
        <end position="307"/>
    </location>
</feature>
<comment type="similarity">
    <text evidence="2">Belongs to the CTL (choline transporter-like) family.</text>
</comment>
<feature type="transmembrane region" description="Helical" evidence="7">
    <location>
        <begin position="688"/>
        <end position="709"/>
    </location>
</feature>
<keyword evidence="4 7" id="KW-1133">Transmembrane helix</keyword>
<feature type="transmembrane region" description="Helical" evidence="7">
    <location>
        <begin position="729"/>
        <end position="746"/>
    </location>
</feature>
<feature type="transmembrane region" description="Helical" evidence="7">
    <location>
        <begin position="392"/>
        <end position="413"/>
    </location>
</feature>
<dbReference type="PANTHER" id="PTHR12385:SF88">
    <property type="entry name" value="CHOLINE TRANSPORTER-LIKE PROTEIN CTL1"/>
    <property type="match status" value="1"/>
</dbReference>
<dbReference type="STRING" id="1447883.A0A2B7Y732"/>